<evidence type="ECO:0000259" key="3">
    <source>
        <dbReference type="Pfam" id="PF20169"/>
    </source>
</evidence>
<comment type="caution">
    <text evidence="4">The sequence shown here is derived from an EMBL/GenBank/DDBJ whole genome shotgun (WGS) entry which is preliminary data.</text>
</comment>
<sequence length="1157" mass="127425">MFMQKVTLDDKYTLRTGRVYLNGMQALTRLPLVMRWRDAEAGLNTAGFISGYRGSPLGGYDLELSRARKYLDAESIVFQPGLNEDLAATAVWGSQQVNLSDQARYDGVFGIWYGKGPGVDRSMDVFKHANAAGTSPHGGVLAIAGDDHGAKSSTLPHQTEHNFMAAMMPVLYPAGVAEYVEYGILGLEMSRYTGAWVAFKAVGDTADTSATVDLSGERRRIVIPTDFEMPADGLHIRWPDPWRGQDTRLQRYKGFAAHAFARANNIDRTIWSSPNDRIGIITTGKAYLDVRQALAEMGIDETRAAEIGLRLYKVGMIWPLEPEGAKAFAEGLDEILVVEEKRELIEYQLMQQLYNVHERRRPRIVGKHDQNGQWLLSPDNELDVTLVAEVIASRLVHHYDTPELRAKLAYFRDRETANERYQAPADRPAYFCSGCPHNTSTKVPEGSRALAGIGCHILAINMDRNTDAYTQMGGEGVPWIGQAPFTDEAHVFVNLGDGTYTHSGLLAIRAAVAAKVNVTYKILFNDAVAMTGGQPTEGQLGVPDIARQLLAEGVEKVHVLSERPEIYTAGSLPGGVAAQDRKYLDQVQREVRATPGVTAIIYDQTCAAEKRRRRKRGKMEDPDQRIFINDLVCEGCGDCSVQSNCVSIEPQETEFGRKRRINQSSCNKDFSCIKGFCPSFVTVEGAKPAKSRAGATAALPDVPLPAVPALGDEHNLLVTGIGGTGVLTVGAILGMATHLDGHSCQILDMSGLAQKNGAVLSHVRLSAKPRFERSPRILTGATDLLLACDSVVAAGKDAATTLSPKRSRAVINSNVAPTAGFVLNRDIDFQEMSVQRALDERTAEADRHRLPAAEIATLLFGDSIATNLFMLGYAWQQGYVPVSLDAINRAIELNGVAVEMNQRTFHWGRVAAHDMAAVEAVVEAERTTTRRPIAETLDERIERRAAFLVGYQNNALAERYHALVDRVRAAERAAAPKSEALTDAVARFYFKLLAYKDEYEVARLYVDGEFADKLNAVFADYRRVKVHMAPPLLSRTDPATGRPRKLTFGPWIFPVFKILAAMRGLRGSAFDPFGRTAERRMERQLIGEYEELVDELLSGLTAERLPLAVELAHIPDQIRGYGPVKEASVTQAKTRERELMARWRCDDADQPLARAAE</sequence>
<proteinExistence type="predicted"/>
<dbReference type="InterPro" id="IPR002880">
    <property type="entry name" value="Pyrv_Fd/Flavodoxin_OxRdtase_N"/>
</dbReference>
<keyword evidence="1" id="KW-0560">Oxidoreductase</keyword>
<dbReference type="GO" id="GO:0016903">
    <property type="term" value="F:oxidoreductase activity, acting on the aldehyde or oxo group of donors"/>
    <property type="evidence" value="ECO:0007669"/>
    <property type="project" value="InterPro"/>
</dbReference>
<dbReference type="SUPFAM" id="SSF52518">
    <property type="entry name" value="Thiamin diphosphate-binding fold (THDP-binding)"/>
    <property type="match status" value="2"/>
</dbReference>
<evidence type="ECO:0000313" key="5">
    <source>
        <dbReference type="Proteomes" id="UP000295399"/>
    </source>
</evidence>
<dbReference type="NCBIfam" id="NF009589">
    <property type="entry name" value="PRK13030.1"/>
    <property type="match status" value="1"/>
</dbReference>
<dbReference type="SUPFAM" id="SSF53323">
    <property type="entry name" value="Pyruvate-ferredoxin oxidoreductase, PFOR, domain III"/>
    <property type="match status" value="1"/>
</dbReference>
<evidence type="ECO:0000313" key="4">
    <source>
        <dbReference type="EMBL" id="TCP38166.1"/>
    </source>
</evidence>
<dbReference type="PANTHER" id="PTHR48084">
    <property type="entry name" value="2-OXOGLUTARATE OXIDOREDUCTASE SUBUNIT KORB-RELATED"/>
    <property type="match status" value="1"/>
</dbReference>
<dbReference type="NCBIfam" id="NF009588">
    <property type="entry name" value="PRK13029.1"/>
    <property type="match status" value="1"/>
</dbReference>
<dbReference type="CDD" id="cd07034">
    <property type="entry name" value="TPP_PYR_PFOR_IOR-alpha_like"/>
    <property type="match status" value="1"/>
</dbReference>
<dbReference type="Proteomes" id="UP000295399">
    <property type="component" value="Unassembled WGS sequence"/>
</dbReference>
<dbReference type="EMBL" id="SLXO01000001">
    <property type="protein sequence ID" value="TCP38166.1"/>
    <property type="molecule type" value="Genomic_DNA"/>
</dbReference>
<dbReference type="Pfam" id="PF20169">
    <property type="entry name" value="DUF6537"/>
    <property type="match status" value="1"/>
</dbReference>
<dbReference type="Gene3D" id="3.40.920.10">
    <property type="entry name" value="Pyruvate-ferredoxin oxidoreductase, PFOR, domain III"/>
    <property type="match status" value="1"/>
</dbReference>
<evidence type="ECO:0000259" key="2">
    <source>
        <dbReference type="Pfam" id="PF01558"/>
    </source>
</evidence>
<dbReference type="InterPro" id="IPR046667">
    <property type="entry name" value="DUF6537"/>
</dbReference>
<organism evidence="4 5">
    <name type="scientific">Rhodothalassium salexigens DSM 2132</name>
    <dbReference type="NCBI Taxonomy" id="1188247"/>
    <lineage>
        <taxon>Bacteria</taxon>
        <taxon>Pseudomonadati</taxon>
        <taxon>Pseudomonadota</taxon>
        <taxon>Alphaproteobacteria</taxon>
        <taxon>Rhodothalassiales</taxon>
        <taxon>Rhodothalassiaceae</taxon>
        <taxon>Rhodothalassium</taxon>
    </lineage>
</organism>
<dbReference type="SUPFAM" id="SSF52922">
    <property type="entry name" value="TK C-terminal domain-like"/>
    <property type="match status" value="1"/>
</dbReference>
<protein>
    <submittedName>
        <fullName evidence="4">Indolepyruvate ferredoxin oxidoreductase</fullName>
    </submittedName>
</protein>
<dbReference type="InterPro" id="IPR051457">
    <property type="entry name" value="2-oxoacid:Fd_oxidoreductase"/>
</dbReference>
<dbReference type="PANTHER" id="PTHR48084:SF3">
    <property type="entry name" value="SUBUNIT OF PYRUVATE:FLAVODOXIN OXIDOREDUCTASE"/>
    <property type="match status" value="1"/>
</dbReference>
<dbReference type="InterPro" id="IPR029061">
    <property type="entry name" value="THDP-binding"/>
</dbReference>
<gene>
    <name evidence="4" type="ORF">EV659_10162</name>
</gene>
<accession>A0A4V6NQX6</accession>
<dbReference type="AlphaFoldDB" id="A0A4V6NQX6"/>
<dbReference type="InParanoid" id="A0A4V6NQX6"/>
<feature type="domain" description="Pyruvate/ketoisovalerate oxidoreductase catalytic" evidence="2">
    <location>
        <begin position="722"/>
        <end position="906"/>
    </location>
</feature>
<reference evidence="4 5" key="1">
    <citation type="submission" date="2019-03" db="EMBL/GenBank/DDBJ databases">
        <title>Genomic Encyclopedia of Type Strains, Phase IV (KMG-IV): sequencing the most valuable type-strain genomes for metagenomic binning, comparative biology and taxonomic classification.</title>
        <authorList>
            <person name="Goeker M."/>
        </authorList>
    </citation>
    <scope>NUCLEOTIDE SEQUENCE [LARGE SCALE GENOMIC DNA]</scope>
    <source>
        <strain evidence="4 5">DSM 2132</strain>
    </source>
</reference>
<keyword evidence="5" id="KW-1185">Reference proteome</keyword>
<dbReference type="Pfam" id="PF01558">
    <property type="entry name" value="POR"/>
    <property type="match status" value="1"/>
</dbReference>
<dbReference type="InterPro" id="IPR019752">
    <property type="entry name" value="Pyrv/ketoisovalerate_OxRed_cat"/>
</dbReference>
<dbReference type="InterPro" id="IPR002869">
    <property type="entry name" value="Pyrv_flavodox_OxRed_cen"/>
</dbReference>
<name>A0A4V6NQX6_RHOSA</name>
<evidence type="ECO:0000256" key="1">
    <source>
        <dbReference type="ARBA" id="ARBA00023002"/>
    </source>
</evidence>
<dbReference type="RefSeq" id="WP_132706420.1">
    <property type="nucleotide sequence ID" value="NZ_JACIGF010000001.1"/>
</dbReference>
<dbReference type="InterPro" id="IPR009014">
    <property type="entry name" value="Transketo_C/PFOR_II"/>
</dbReference>
<keyword evidence="4" id="KW-0670">Pyruvate</keyword>
<dbReference type="Gene3D" id="3.40.50.970">
    <property type="match status" value="1"/>
</dbReference>
<dbReference type="OrthoDB" id="9803617at2"/>
<feature type="domain" description="DUF6537" evidence="3">
    <location>
        <begin position="937"/>
        <end position="1137"/>
    </location>
</feature>